<name>A7ZV79_ECO24</name>
<dbReference type="HOGENOM" id="CLU_3250648_0_0_6"/>
<evidence type="ECO:0000313" key="1">
    <source>
        <dbReference type="EMBL" id="ABV16893.1"/>
    </source>
</evidence>
<gene>
    <name evidence="1" type="ordered locus">EcE24377A_4770</name>
</gene>
<dbReference type="AlphaFoldDB" id="A7ZV79"/>
<sequence length="42" mass="4601">MRRQCLGGCYLTHTISLLIMEAHATFFGKGARRLLAILSGGH</sequence>
<dbReference type="Proteomes" id="UP000001122">
    <property type="component" value="Chromosome"/>
</dbReference>
<keyword evidence="2" id="KW-1185">Reference proteome</keyword>
<accession>A7ZV79</accession>
<organism evidence="1 2">
    <name type="scientific">Escherichia coli O139:H28 (strain E24377A / ETEC)</name>
    <dbReference type="NCBI Taxonomy" id="331111"/>
    <lineage>
        <taxon>Bacteria</taxon>
        <taxon>Pseudomonadati</taxon>
        <taxon>Pseudomonadota</taxon>
        <taxon>Gammaproteobacteria</taxon>
        <taxon>Enterobacterales</taxon>
        <taxon>Enterobacteriaceae</taxon>
        <taxon>Escherichia</taxon>
    </lineage>
</organism>
<evidence type="ECO:0000313" key="2">
    <source>
        <dbReference type="Proteomes" id="UP000001122"/>
    </source>
</evidence>
<proteinExistence type="predicted"/>
<dbReference type="EMBL" id="CP000800">
    <property type="protein sequence ID" value="ABV16893.1"/>
    <property type="molecule type" value="Genomic_DNA"/>
</dbReference>
<protein>
    <submittedName>
        <fullName evidence="1">Uncharacterized protein</fullName>
    </submittedName>
</protein>
<reference evidence="2" key="1">
    <citation type="journal article" date="2008" name="J. Bacteriol.">
        <title>The pangenome structure of Escherichia coli: comparative genomic analysis of E. coli commensal and pathogenic isolates.</title>
        <authorList>
            <person name="Rasko D.A."/>
            <person name="Rosovitz M.J."/>
            <person name="Myers G.S."/>
            <person name="Mongodin E.F."/>
            <person name="Fricke W.F."/>
            <person name="Gajer P."/>
            <person name="Crabtree J."/>
            <person name="Sebaihia M."/>
            <person name="Thomson N.R."/>
            <person name="Chaudhuri R."/>
            <person name="Henderson I.R."/>
            <person name="Sperandio V."/>
            <person name="Ravel J."/>
        </authorList>
    </citation>
    <scope>NUCLEOTIDE SEQUENCE [LARGE SCALE GENOMIC DNA]</scope>
    <source>
        <strain evidence="2">E24377A / ETEC</strain>
    </source>
</reference>
<dbReference type="KEGG" id="ecw:EcE24377A_4770"/>